<dbReference type="SUPFAM" id="SSF52540">
    <property type="entry name" value="P-loop containing nucleoside triphosphate hydrolases"/>
    <property type="match status" value="1"/>
</dbReference>
<dbReference type="PROSITE" id="PS50234">
    <property type="entry name" value="VWFA"/>
    <property type="match status" value="1"/>
</dbReference>
<dbReference type="InterPro" id="IPR027417">
    <property type="entry name" value="P-loop_NTPase"/>
</dbReference>
<proteinExistence type="predicted"/>
<dbReference type="PANTHER" id="PTHR22796">
    <property type="entry name" value="URG4-RELATED"/>
    <property type="match status" value="1"/>
</dbReference>
<keyword evidence="1" id="KW-0175">Coiled coil</keyword>
<dbReference type="InterPro" id="IPR036465">
    <property type="entry name" value="vWFA_dom_sf"/>
</dbReference>
<dbReference type="EMBL" id="BLAL01000028">
    <property type="protein sequence ID" value="GES77130.1"/>
    <property type="molecule type" value="Genomic_DNA"/>
</dbReference>
<feature type="domain" description="VWFA" evidence="2">
    <location>
        <begin position="2013"/>
        <end position="2231"/>
    </location>
</feature>
<dbReference type="Proteomes" id="UP000615446">
    <property type="component" value="Unassembled WGS sequence"/>
</dbReference>
<dbReference type="Gene3D" id="3.40.50.300">
    <property type="entry name" value="P-loop containing nucleotide triphosphate hydrolases"/>
    <property type="match status" value="1"/>
</dbReference>
<comment type="caution">
    <text evidence="3">The sequence shown here is derived from an EMBL/GenBank/DDBJ whole genome shotgun (WGS) entry which is preliminary data.</text>
</comment>
<evidence type="ECO:0000313" key="4">
    <source>
        <dbReference type="Proteomes" id="UP000615446"/>
    </source>
</evidence>
<gene>
    <name evidence="3" type="ORF">RCL2_000451300</name>
</gene>
<dbReference type="OrthoDB" id="2317131at2759"/>
<protein>
    <recommendedName>
        <fullName evidence="2">VWFA domain-containing protein</fullName>
    </recommendedName>
</protein>
<evidence type="ECO:0000313" key="3">
    <source>
        <dbReference type="EMBL" id="GES77130.1"/>
    </source>
</evidence>
<dbReference type="Pfam" id="PF13519">
    <property type="entry name" value="VWA_2"/>
    <property type="match status" value="1"/>
</dbReference>
<dbReference type="InterPro" id="IPR002035">
    <property type="entry name" value="VWF_A"/>
</dbReference>
<dbReference type="PANTHER" id="PTHR22796:SF1">
    <property type="entry name" value="VWFA DOMAIN-CONTAINING PROTEIN"/>
    <property type="match status" value="1"/>
</dbReference>
<sequence>MQNRDSGQFSNDSYEIQEGTDDSFIHVNPLTTSSQQGQYIELSNDLADYINGLYRLLDLCSDEGSNGIVDKIIISKEYLMKLCNDWVPSSFKSISEINYTELNSISLRLIGCYGNRNLIAKFLLNKNIIDHQSYDLLTASVSNDETKKPSLRPGIYLLKVNSSLSLIIHWPEIGCYDNTSSDSFSIKKNMVNLHRYLTKLTDHQMCFMSDKDLETFDLNLENPDNNSDEDDDAPYRFEVKKSQEEKEDFKINNGFKVDLSSKIKFEINNQMEDDVPLHPIVVESTTNQSFVTQQLIKKTLYFKQISSYISAKQFPGDLKTKLQDRYLHIDRNKMDINALELFVKNGLNMDELLVPLYEALSTAKMRNEMRKIEEKKVIDEDIKIIEQMKSIILCAFESLFDVRDSSSSQTNTINTDFERIRTRYPGIENQIKEKIKINSRNWEKMKIRYYLTCIVIEDILEKTLEAKGNDDDDEIKKSVIEILYDKFIDDENDLKKAEEIDGEMKIFVIETFYNMFTDDEADLKKLLEKYTLQTKQSKFNWNNILNVFKPSNILTKAKRKANEKSDEEFIQELVKFKLFEGNDHIREITINTFFKEYHEWKKNGIHKNFQEILKNIRNNKQLENKLKQEYEEEKRKIEKEMFEKMCDKIETKYKDGIMRLTVSSVKRSYNYFTIDYGIEELQPNQLQITIYETSLKEVDKFNIQENESYIPCPILLNQHGISFRIDPQDYDFKKISQFENRKFLLMLYNKRMRRIEIFFDTAQQLAQNFKLHSIIKPFKILNTNENFIIAINEPKGLLAIYNTKEVKLDVFSFDDNRSRLYGRNSNIQLLQWYNNNIPNIIYFLFIKDTEELCFVEHNGRARIFNLVNLQFRPAVCNFPCNLVNVLSSPDGSCVVALVKEKPDETESIISSDIENQDDYNSGIKEINRAYVYFSKNFGGTVSKVIDLPLDFNSLEFLQISCINNRQTHLVSLDLQNGCLNSLLVKITLEKAQFRFQKCAQRKSLAPQRTKLNDLINAYKLMFEKFPIDSCIDPKQNRPLSLKIVLGIDDDDNIEEYTEKFEEYLSLMFENLKDSTKKPALILKKFSTSVITFQDCDVENVNFQKEFSSEYQLGEWIIQLCCLIPIQIAVTRNNLFQPLKDGLFSNENYIFELKDGHYVDIIAQNISFGWYEGIFKHFGNKKVKVVSSMGEQSCGKSYMLNHLVGTTFDGSAMRCTEGVWMSLIITKEYIYVALDFEGLKSLERTPQEDMFLTLFNTVISNLILFKNQFTMNRDISTMFQKFQDGAKLFESDPKLFQAILCIIIKDVPQADNFGIMREFQSKFDQLVSEEGGDNFITRMYSGGLDIIPWPVFGDIKWFKKLSMIKKTLDRQETKYENARTFLQNTKVIMAKLKICDWGSLDDNLIKIRVATLKRLFPITVHYGIEQKDPIIEHLVNHDSEEPIDDPIVNLCDILDNCEKQAELLPDTGIQLYDEHESFEQLSEVLRCYFEDVVQPRRESSDDNEWFSNFDRFFKHIIGRRTSRVQNWYMQNTAKYPQDNSDVINGKYELEQEISKLSLLWTLCGLTCHQCGLKCVKNRDHHENHDCLTDHKCYFPCHFNEVHNDDLIPQCSHKAGHEGKHACDKTNHLCGEPCNLIDKRNCQKVCSKEIGHDDDEHLCQSTIHYCGKNCSLSTTTLKGDYHCPNKCIKPYEEEHDSHNCENEICPIQCPIPNCKERCQSNNHFHAYSGSQVNHFCGDEHQCREFCEEDGICQVVLEPKKQEETYKGLLKKTTIIFTKYIQLSKRLKCNKKIPPNEFNHTGKHTHGENSFHFCDASCQFCEYYCTLPYGHVQIHDTRHGNMTQTEFTITGESNEFEYAGHKLRVGDQGVFVLCNLHCKDLGRHRHIDYCQNAENCKLGNQGQDIQHINEKVHPNPDKPKDFISHKLFWERTGFKDPYSVQEQEEFTKCDHECSDEMHQKSQGPSAPPPTRSFCELQLFHAPLSPSSNPPNDYGYISLDGHHFDCENPSTREAAFHIIFILDRSGSMSLNDKKPVPNFPIYNDLIKNHNNRIGAVYQAVYQFMDARINSAKANQSGSATRDSISLILFDNEVIVPFEYRDLTDPKDLLNSMLQHQARGGTNYDLAIQKAGFLITSHFDPTKVNIIIFLSDGLCGVPLSQLHTICKQNKTRGSPLYLYAVLFSSDSRSHSLEEMAKIAQSYHPQNSSSGALRCQFTCTVNEITLVNHFTGIAESLRNHKPALLKKNPY</sequence>
<reference evidence="3" key="1">
    <citation type="submission" date="2019-10" db="EMBL/GenBank/DDBJ databases">
        <title>Conservation and host-specific expression of non-tandemly repeated heterogenous ribosome RNA gene in arbuscular mycorrhizal fungi.</title>
        <authorList>
            <person name="Maeda T."/>
            <person name="Kobayashi Y."/>
            <person name="Nakagawa T."/>
            <person name="Ezawa T."/>
            <person name="Yamaguchi K."/>
            <person name="Bino T."/>
            <person name="Nishimoto Y."/>
            <person name="Shigenobu S."/>
            <person name="Kawaguchi M."/>
        </authorList>
    </citation>
    <scope>NUCLEOTIDE SEQUENCE</scope>
    <source>
        <strain evidence="3">HR1</strain>
    </source>
</reference>
<evidence type="ECO:0000259" key="2">
    <source>
        <dbReference type="PROSITE" id="PS50234"/>
    </source>
</evidence>
<dbReference type="SMART" id="SM00327">
    <property type="entry name" value="VWA"/>
    <property type="match status" value="1"/>
</dbReference>
<dbReference type="CDD" id="cd00198">
    <property type="entry name" value="vWFA"/>
    <property type="match status" value="1"/>
</dbReference>
<dbReference type="SUPFAM" id="SSF53300">
    <property type="entry name" value="vWA-like"/>
    <property type="match status" value="1"/>
</dbReference>
<feature type="coiled-coil region" evidence="1">
    <location>
        <begin position="612"/>
        <end position="647"/>
    </location>
</feature>
<accession>A0A8H3L0J1</accession>
<dbReference type="Gene3D" id="3.40.50.410">
    <property type="entry name" value="von Willebrand factor, type A domain"/>
    <property type="match status" value="1"/>
</dbReference>
<organism evidence="3 4">
    <name type="scientific">Rhizophagus clarus</name>
    <dbReference type="NCBI Taxonomy" id="94130"/>
    <lineage>
        <taxon>Eukaryota</taxon>
        <taxon>Fungi</taxon>
        <taxon>Fungi incertae sedis</taxon>
        <taxon>Mucoromycota</taxon>
        <taxon>Glomeromycotina</taxon>
        <taxon>Glomeromycetes</taxon>
        <taxon>Glomerales</taxon>
        <taxon>Glomeraceae</taxon>
        <taxon>Rhizophagus</taxon>
    </lineage>
</organism>
<name>A0A8H3L0J1_9GLOM</name>
<evidence type="ECO:0000256" key="1">
    <source>
        <dbReference type="SAM" id="Coils"/>
    </source>
</evidence>